<dbReference type="EMBL" id="CP036268">
    <property type="protein sequence ID" value="QDT38506.1"/>
    <property type="molecule type" value="Genomic_DNA"/>
</dbReference>
<proteinExistence type="predicted"/>
<gene>
    <name evidence="1" type="ORF">Pan189_29000</name>
</gene>
<evidence type="ECO:0000313" key="1">
    <source>
        <dbReference type="EMBL" id="QDT38506.1"/>
    </source>
</evidence>
<keyword evidence="2" id="KW-1185">Reference proteome</keyword>
<dbReference type="RefSeq" id="WP_145364608.1">
    <property type="nucleotide sequence ID" value="NZ_CP036268.1"/>
</dbReference>
<sequence length="180" mass="20932">MAQRRHSRKKLIQRLRGFAKRHDGPITMRLFCLEIRTGPSTVGYYFKRGWPELCRLADLPDEPPRKEPKYSAEQLLRAYGSVGWYLRRSPTLKELAAMTGVAGDTWLRCFRCKRTLQIAYTRFEIFKKVPDPLPTPDEELWLPDFLIKHQRPEDYWDGVRELRAEVAAQGDPLSLGRGSG</sequence>
<dbReference type="KEGG" id="svp:Pan189_29000"/>
<dbReference type="AlphaFoldDB" id="A0A517R3R7"/>
<dbReference type="OrthoDB" id="3428054at2"/>
<evidence type="ECO:0000313" key="2">
    <source>
        <dbReference type="Proteomes" id="UP000317318"/>
    </source>
</evidence>
<name>A0A517R3R7_9PLAN</name>
<accession>A0A517R3R7</accession>
<organism evidence="1 2">
    <name type="scientific">Stratiformator vulcanicus</name>
    <dbReference type="NCBI Taxonomy" id="2527980"/>
    <lineage>
        <taxon>Bacteria</taxon>
        <taxon>Pseudomonadati</taxon>
        <taxon>Planctomycetota</taxon>
        <taxon>Planctomycetia</taxon>
        <taxon>Planctomycetales</taxon>
        <taxon>Planctomycetaceae</taxon>
        <taxon>Stratiformator</taxon>
    </lineage>
</organism>
<dbReference type="Proteomes" id="UP000317318">
    <property type="component" value="Chromosome"/>
</dbReference>
<reference evidence="1 2" key="1">
    <citation type="submission" date="2019-02" db="EMBL/GenBank/DDBJ databases">
        <title>Deep-cultivation of Planctomycetes and their phenomic and genomic characterization uncovers novel biology.</title>
        <authorList>
            <person name="Wiegand S."/>
            <person name="Jogler M."/>
            <person name="Boedeker C."/>
            <person name="Pinto D."/>
            <person name="Vollmers J."/>
            <person name="Rivas-Marin E."/>
            <person name="Kohn T."/>
            <person name="Peeters S.H."/>
            <person name="Heuer A."/>
            <person name="Rast P."/>
            <person name="Oberbeckmann S."/>
            <person name="Bunk B."/>
            <person name="Jeske O."/>
            <person name="Meyerdierks A."/>
            <person name="Storesund J.E."/>
            <person name="Kallscheuer N."/>
            <person name="Luecker S."/>
            <person name="Lage O.M."/>
            <person name="Pohl T."/>
            <person name="Merkel B.J."/>
            <person name="Hornburger P."/>
            <person name="Mueller R.-W."/>
            <person name="Bruemmer F."/>
            <person name="Labrenz M."/>
            <person name="Spormann A.M."/>
            <person name="Op den Camp H."/>
            <person name="Overmann J."/>
            <person name="Amann R."/>
            <person name="Jetten M.S.M."/>
            <person name="Mascher T."/>
            <person name="Medema M.H."/>
            <person name="Devos D.P."/>
            <person name="Kaster A.-K."/>
            <person name="Ovreas L."/>
            <person name="Rohde M."/>
            <person name="Galperin M.Y."/>
            <person name="Jogler C."/>
        </authorList>
    </citation>
    <scope>NUCLEOTIDE SEQUENCE [LARGE SCALE GENOMIC DNA]</scope>
    <source>
        <strain evidence="1 2">Pan189</strain>
    </source>
</reference>
<protein>
    <submittedName>
        <fullName evidence="1">Uncharacterized protein</fullName>
    </submittedName>
</protein>